<dbReference type="Gene3D" id="3.10.450.50">
    <property type="match status" value="1"/>
</dbReference>
<dbReference type="AlphaFoldDB" id="A0AAU7QJ49"/>
<feature type="chain" id="PRO_5043986279" evidence="1">
    <location>
        <begin position="27"/>
        <end position="176"/>
    </location>
</feature>
<proteinExistence type="predicted"/>
<protein>
    <submittedName>
        <fullName evidence="2">Nuclear transport factor 2 family protein</fullName>
    </submittedName>
</protein>
<sequence>MGFRISSFAAITVAASLILGGASVHAGETYSAAQREALGAVDALFAAMTRHDVETSRRLILPGANFVVLLPDGKLRIEADTGYLDTLAKRKEAFLERIWDAQVTVQGNLAQVWAPYDFHLDGKLSHCGIDSFSLARTADGWRIAGISYTVQKVACAPSPLGAVHPQQGAPVIPAAR</sequence>
<organism evidence="2">
    <name type="scientific">Rhodanobacter sp. IGA1.0</name>
    <dbReference type="NCBI Taxonomy" id="3158582"/>
    <lineage>
        <taxon>Bacteria</taxon>
        <taxon>Pseudomonadati</taxon>
        <taxon>Pseudomonadota</taxon>
        <taxon>Gammaproteobacteria</taxon>
        <taxon>Lysobacterales</taxon>
        <taxon>Rhodanobacteraceae</taxon>
        <taxon>Rhodanobacter</taxon>
    </lineage>
</organism>
<dbReference type="InterPro" id="IPR032710">
    <property type="entry name" value="NTF2-like_dom_sf"/>
</dbReference>
<dbReference type="SUPFAM" id="SSF54427">
    <property type="entry name" value="NTF2-like"/>
    <property type="match status" value="1"/>
</dbReference>
<accession>A0AAU7QJ49</accession>
<feature type="signal peptide" evidence="1">
    <location>
        <begin position="1"/>
        <end position="26"/>
    </location>
</feature>
<evidence type="ECO:0000256" key="1">
    <source>
        <dbReference type="SAM" id="SignalP"/>
    </source>
</evidence>
<reference evidence="2" key="1">
    <citation type="submission" date="2024-06" db="EMBL/GenBank/DDBJ databases">
        <authorList>
            <person name="Sun Y."/>
        </authorList>
    </citation>
    <scope>NUCLEOTIDE SEQUENCE</scope>
    <source>
        <strain evidence="2">IGA1.0</strain>
    </source>
</reference>
<dbReference type="EMBL" id="CP157948">
    <property type="protein sequence ID" value="XBS88778.1"/>
    <property type="molecule type" value="Genomic_DNA"/>
</dbReference>
<gene>
    <name evidence="2" type="ORF">ABNK63_10210</name>
</gene>
<evidence type="ECO:0000313" key="2">
    <source>
        <dbReference type="EMBL" id="XBS88778.1"/>
    </source>
</evidence>
<keyword evidence="1" id="KW-0732">Signal</keyword>
<dbReference type="RefSeq" id="WP_007805901.1">
    <property type="nucleotide sequence ID" value="NZ_CP157948.1"/>
</dbReference>
<name>A0AAU7QJ49_9GAMM</name>